<gene>
    <name evidence="2" type="ordered locus">RB5802</name>
</gene>
<keyword evidence="1" id="KW-1133">Transmembrane helix</keyword>
<dbReference type="EMBL" id="BX294143">
    <property type="protein sequence ID" value="CAD74444.1"/>
    <property type="molecule type" value="Genomic_DNA"/>
</dbReference>
<keyword evidence="1" id="KW-0472">Membrane</keyword>
<dbReference type="HOGENOM" id="CLU_1685208_0_0_0"/>
<reference evidence="2 3" key="1">
    <citation type="journal article" date="2003" name="Proc. Natl. Acad. Sci. U.S.A.">
        <title>Complete genome sequence of the marine planctomycete Pirellula sp. strain 1.</title>
        <authorList>
            <person name="Gloeckner F.O."/>
            <person name="Kube M."/>
            <person name="Bauer M."/>
            <person name="Teeling H."/>
            <person name="Lombardot T."/>
            <person name="Ludwig W."/>
            <person name="Gade D."/>
            <person name="Beck A."/>
            <person name="Borzym K."/>
            <person name="Heitmann K."/>
            <person name="Rabus R."/>
            <person name="Schlesner H."/>
            <person name="Amann R."/>
            <person name="Reinhardt R."/>
        </authorList>
    </citation>
    <scope>NUCLEOTIDE SEQUENCE [LARGE SCALE GENOMIC DNA]</scope>
    <source>
        <strain evidence="3">DSM 10527 / NCIMB 13988 / SH1</strain>
    </source>
</reference>
<protein>
    <submittedName>
        <fullName evidence="2">Uncharacterized protein</fullName>
    </submittedName>
</protein>
<sequence length="156" mass="17034">MVDGVAAATWRMSPRALWSRGGMESQFDCGSASLSGMSFSGLKSFPSISANVIAVSLALLCLVHVLQPVRLRLVASSEQFVCGTFRYPLRSNQNKPTFDCHESGMSLGDFRDSSRCCVATQFAALSHQPLWLTRPCWPGMKIGPASEKPFKLLFVV</sequence>
<keyword evidence="3" id="KW-1185">Reference proteome</keyword>
<evidence type="ECO:0000256" key="1">
    <source>
        <dbReference type="SAM" id="Phobius"/>
    </source>
</evidence>
<proteinExistence type="predicted"/>
<feature type="transmembrane region" description="Helical" evidence="1">
    <location>
        <begin position="48"/>
        <end position="66"/>
    </location>
</feature>
<dbReference type="Proteomes" id="UP000001025">
    <property type="component" value="Chromosome"/>
</dbReference>
<accession>Q7UR96</accession>
<dbReference type="InParanoid" id="Q7UR96"/>
<name>Q7UR96_RHOBA</name>
<dbReference type="STRING" id="243090.RB5802"/>
<dbReference type="KEGG" id="rba:RB5802"/>
<organism evidence="2 3">
    <name type="scientific">Rhodopirellula baltica (strain DSM 10527 / NCIMB 13988 / SH1)</name>
    <dbReference type="NCBI Taxonomy" id="243090"/>
    <lineage>
        <taxon>Bacteria</taxon>
        <taxon>Pseudomonadati</taxon>
        <taxon>Planctomycetota</taxon>
        <taxon>Planctomycetia</taxon>
        <taxon>Pirellulales</taxon>
        <taxon>Pirellulaceae</taxon>
        <taxon>Rhodopirellula</taxon>
    </lineage>
</organism>
<dbReference type="PATRIC" id="fig|243090.15.peg.2794"/>
<keyword evidence="1" id="KW-0812">Transmembrane</keyword>
<evidence type="ECO:0000313" key="2">
    <source>
        <dbReference type="EMBL" id="CAD74444.1"/>
    </source>
</evidence>
<dbReference type="EnsemblBacteria" id="CAD74444">
    <property type="protein sequence ID" value="CAD74444"/>
    <property type="gene ID" value="RB5802"/>
</dbReference>
<evidence type="ECO:0000313" key="3">
    <source>
        <dbReference type="Proteomes" id="UP000001025"/>
    </source>
</evidence>
<dbReference type="AlphaFoldDB" id="Q7UR96"/>